<dbReference type="SUPFAM" id="SSF46689">
    <property type="entry name" value="Homeodomain-like"/>
    <property type="match status" value="1"/>
</dbReference>
<evidence type="ECO:0000313" key="7">
    <source>
        <dbReference type="EMBL" id="GAE32166.1"/>
    </source>
</evidence>
<dbReference type="CDD" id="cd17536">
    <property type="entry name" value="REC_YesN-like"/>
    <property type="match status" value="1"/>
</dbReference>
<dbReference type="EMBL" id="BAUU01000030">
    <property type="protein sequence ID" value="GAE32166.1"/>
    <property type="molecule type" value="Genomic_DNA"/>
</dbReference>
<gene>
    <name evidence="7" type="ORF">JCM9152_3686</name>
</gene>
<evidence type="ECO:0000256" key="4">
    <source>
        <dbReference type="PROSITE-ProRule" id="PRU00169"/>
    </source>
</evidence>
<dbReference type="Proteomes" id="UP000018895">
    <property type="component" value="Unassembled WGS sequence"/>
</dbReference>
<keyword evidence="2" id="KW-0238">DNA-binding</keyword>
<feature type="modified residue" description="4-aspartylphosphate" evidence="4">
    <location>
        <position position="51"/>
    </location>
</feature>
<dbReference type="Pfam" id="PF12833">
    <property type="entry name" value="HTH_18"/>
    <property type="match status" value="1"/>
</dbReference>
<dbReference type="PANTHER" id="PTHR43280:SF10">
    <property type="entry name" value="REGULATORY PROTEIN POCR"/>
    <property type="match status" value="1"/>
</dbReference>
<feature type="domain" description="Response regulatory" evidence="6">
    <location>
        <begin position="1"/>
        <end position="116"/>
    </location>
</feature>
<name>W4QJ94_9BACI</name>
<reference evidence="7" key="1">
    <citation type="journal article" date="2014" name="Genome Announc.">
        <title>Draft Genome Sequences of Three Alkaliphilic Bacillus Strains, Bacillus wakoensis JCM 9140T, Bacillus akibai JCM 9157T, and Bacillus hemicellulosilyticus JCM 9152T.</title>
        <authorList>
            <person name="Yuki M."/>
            <person name="Oshima K."/>
            <person name="Suda W."/>
            <person name="Oshida Y."/>
            <person name="Kitamura K."/>
            <person name="Iida T."/>
            <person name="Hattori M."/>
            <person name="Ohkuma M."/>
        </authorList>
    </citation>
    <scope>NUCLEOTIDE SEQUENCE [LARGE SCALE GENOMIC DNA]</scope>
    <source>
        <strain evidence="7">JCM 9152</strain>
    </source>
</reference>
<dbReference type="InterPro" id="IPR011006">
    <property type="entry name" value="CheY-like_superfamily"/>
</dbReference>
<dbReference type="PANTHER" id="PTHR43280">
    <property type="entry name" value="ARAC-FAMILY TRANSCRIPTIONAL REGULATOR"/>
    <property type="match status" value="1"/>
</dbReference>
<feature type="domain" description="HTH araC/xylS-type" evidence="5">
    <location>
        <begin position="436"/>
        <end position="522"/>
    </location>
</feature>
<dbReference type="Gene3D" id="1.10.10.60">
    <property type="entry name" value="Homeodomain-like"/>
    <property type="match status" value="2"/>
</dbReference>
<keyword evidence="3" id="KW-0804">Transcription</keyword>
<dbReference type="Gene3D" id="3.40.50.2300">
    <property type="match status" value="1"/>
</dbReference>
<keyword evidence="1" id="KW-0805">Transcription regulation</keyword>
<evidence type="ECO:0000259" key="5">
    <source>
        <dbReference type="PROSITE" id="PS01124"/>
    </source>
</evidence>
<dbReference type="GO" id="GO:0043565">
    <property type="term" value="F:sequence-specific DNA binding"/>
    <property type="evidence" value="ECO:0007669"/>
    <property type="project" value="InterPro"/>
</dbReference>
<dbReference type="STRING" id="1236971.JCM9152_3686"/>
<dbReference type="PROSITE" id="PS01124">
    <property type="entry name" value="HTH_ARAC_FAMILY_2"/>
    <property type="match status" value="1"/>
</dbReference>
<dbReference type="AlphaFoldDB" id="W4QJ94"/>
<dbReference type="SMART" id="SM00342">
    <property type="entry name" value="HTH_ARAC"/>
    <property type="match status" value="1"/>
</dbReference>
<evidence type="ECO:0000256" key="1">
    <source>
        <dbReference type="ARBA" id="ARBA00023015"/>
    </source>
</evidence>
<evidence type="ECO:0000256" key="3">
    <source>
        <dbReference type="ARBA" id="ARBA00023163"/>
    </source>
</evidence>
<dbReference type="GO" id="GO:0003700">
    <property type="term" value="F:DNA-binding transcription factor activity"/>
    <property type="evidence" value="ECO:0007669"/>
    <property type="project" value="InterPro"/>
</dbReference>
<keyword evidence="8" id="KW-1185">Reference proteome</keyword>
<keyword evidence="4" id="KW-0597">Phosphoprotein</keyword>
<dbReference type="InterPro" id="IPR009057">
    <property type="entry name" value="Homeodomain-like_sf"/>
</dbReference>
<accession>W4QJ94</accession>
<sequence>MIVDDEEIITDGLYEVFSRLMPDQLDVCKAYSGKEALNWMSNTRIDIVLTDIAMPGMSGLELIEEIQAYWPRCKAIFLTGHSNFEYTYKAIQMPNVRYLLKTEGYDKVTETVIEVMEEIQRRQLDNLLLEQSREQIYAYEMMAQGDYLRHLLQKSKAVCADQEVLLNEFKKLNISLDPTSGVMMVLAHLDYQKGKTYTERSEILSAVRAIWEDHFSDQIHCNGIVDKHGDILYFIQPILFKKNEKVDKHFHKYLEGTLELVQEECLSSIEVTIGFTISIEFIKWEDVTKMYERLRQLQQLKIGEDIPVILRASQEQNNEYTSNKGLESSQIVEILVVHLEANRSEEFFILLKELEQSLQNGCIQQMIETYFSVAIVLYSYINRMGWYNRIDHSEKLLRLDDHASMKSGFRYLNDIATEVFKVKQTDERDRASKVIERICQYIENNLSEDLSLVRLAEVHYFNPSYLSHFFKQEYGINLSEYIDKCRIRKAKKLLRDGNVKIRDVGMEVGYNAAHSFTRFLKK</sequence>
<dbReference type="SMART" id="SM00448">
    <property type="entry name" value="REC"/>
    <property type="match status" value="1"/>
</dbReference>
<dbReference type="SUPFAM" id="SSF52172">
    <property type="entry name" value="CheY-like"/>
    <property type="match status" value="1"/>
</dbReference>
<evidence type="ECO:0000256" key="2">
    <source>
        <dbReference type="ARBA" id="ARBA00023125"/>
    </source>
</evidence>
<dbReference type="Pfam" id="PF00072">
    <property type="entry name" value="Response_reg"/>
    <property type="match status" value="1"/>
</dbReference>
<proteinExistence type="predicted"/>
<dbReference type="GO" id="GO:0000160">
    <property type="term" value="P:phosphorelay signal transduction system"/>
    <property type="evidence" value="ECO:0007669"/>
    <property type="project" value="InterPro"/>
</dbReference>
<evidence type="ECO:0000313" key="8">
    <source>
        <dbReference type="Proteomes" id="UP000018895"/>
    </source>
</evidence>
<organism evidence="7 8">
    <name type="scientific">Halalkalibacter hemicellulosilyticusJCM 9152</name>
    <dbReference type="NCBI Taxonomy" id="1236971"/>
    <lineage>
        <taxon>Bacteria</taxon>
        <taxon>Bacillati</taxon>
        <taxon>Bacillota</taxon>
        <taxon>Bacilli</taxon>
        <taxon>Bacillales</taxon>
        <taxon>Bacillaceae</taxon>
        <taxon>Halalkalibacter</taxon>
    </lineage>
</organism>
<comment type="caution">
    <text evidence="7">The sequence shown here is derived from an EMBL/GenBank/DDBJ whole genome shotgun (WGS) entry which is preliminary data.</text>
</comment>
<dbReference type="PROSITE" id="PS50110">
    <property type="entry name" value="RESPONSE_REGULATORY"/>
    <property type="match status" value="1"/>
</dbReference>
<evidence type="ECO:0000259" key="6">
    <source>
        <dbReference type="PROSITE" id="PS50110"/>
    </source>
</evidence>
<dbReference type="InterPro" id="IPR001789">
    <property type="entry name" value="Sig_transdc_resp-reg_receiver"/>
</dbReference>
<protein>
    <submittedName>
        <fullName evidence="7">Signal transduction response regulator</fullName>
    </submittedName>
</protein>
<dbReference type="InterPro" id="IPR018060">
    <property type="entry name" value="HTH_AraC"/>
</dbReference>